<dbReference type="PANTHER" id="PTHR24421:SF62">
    <property type="entry name" value="SENSORY TRANSDUCTION HISTIDINE KINASE"/>
    <property type="match status" value="1"/>
</dbReference>
<dbReference type="EMBL" id="BAAATR010000061">
    <property type="protein sequence ID" value="GAA2278136.1"/>
    <property type="molecule type" value="Genomic_DNA"/>
</dbReference>
<comment type="function">
    <text evidence="14">Member of the two-component regulatory system NreB/NreC involved in the control of dissimilatory nitrate/nitrite reduction in response to oxygen. NreB functions as a direct oxygen sensor histidine kinase which is autophosphorylated, in the absence of oxygen, probably at the conserved histidine residue, and transfers its phosphate group probably to a conserved aspartate residue of NreC. NreB/NreC activates the expression of the nitrate (narGHJI) and nitrite (nir) reductase operons, as well as the putative nitrate transporter gene narT.</text>
</comment>
<dbReference type="InterPro" id="IPR005467">
    <property type="entry name" value="His_kinase_dom"/>
</dbReference>
<dbReference type="Gene3D" id="1.20.5.1930">
    <property type="match status" value="1"/>
</dbReference>
<dbReference type="Gene3D" id="3.30.565.10">
    <property type="entry name" value="Histidine kinase-like ATPase, C-terminal domain"/>
    <property type="match status" value="1"/>
</dbReference>
<gene>
    <name evidence="19" type="ORF">GCM10010430_75100</name>
</gene>
<keyword evidence="17" id="KW-0472">Membrane</keyword>
<dbReference type="Pfam" id="PF02518">
    <property type="entry name" value="HATPase_c"/>
    <property type="match status" value="1"/>
</dbReference>
<dbReference type="EC" id="2.7.13.3" evidence="4"/>
<dbReference type="Pfam" id="PF07730">
    <property type="entry name" value="HisKA_3"/>
    <property type="match status" value="1"/>
</dbReference>
<proteinExistence type="predicted"/>
<keyword evidence="9" id="KW-0479">Metal-binding</keyword>
<evidence type="ECO:0000256" key="6">
    <source>
        <dbReference type="ARBA" id="ARBA00022485"/>
    </source>
</evidence>
<dbReference type="Proteomes" id="UP001500305">
    <property type="component" value="Unassembled WGS sequence"/>
</dbReference>
<sequence length="422" mass="44775">MVGLVSVPSRSASDQPLTDHPPADRAAAEATDRLDPVVRWYGLWDAYFGLSYLVTAGLLLTSQSPPGRLAGAVAVLTLIVPWYAGFGRPLMLGGVKSGRRSRWFALGLIALFGLATALDLNSAFALFAICPMLLMCLPSAFGIVVVLLANLVPLALVWATSGDPGSAVLGILPTTLLGIALAVLLGLWITRVVEQSRDRARLIEELELNREKVARLSRQAGIAAERERLAREIHDTLAQGLTSIIALIQAADSELEDSPEVARKHLALAARSATDNLAETRGFVAALTPVALRGNSLGEAVRRQGESLAAETGLAVDYRADGTEFPLPTAVSVVLLRTAQEALANVRKHARAQHVTLHAEFTDAAVRLLVEDDGCGFDPEQDEDHGYGLRGMRARVAEIGGTVEVSSSPGRGTAVDVRVPLG</sequence>
<comment type="subcellular location">
    <subcellularLocation>
        <location evidence="3">Cytoplasm</location>
    </subcellularLocation>
</comment>
<keyword evidence="10 19" id="KW-0418">Kinase</keyword>
<organism evidence="19 20">
    <name type="scientific">Kitasatospora cystarginea</name>
    <dbReference type="NCBI Taxonomy" id="58350"/>
    <lineage>
        <taxon>Bacteria</taxon>
        <taxon>Bacillati</taxon>
        <taxon>Actinomycetota</taxon>
        <taxon>Actinomycetes</taxon>
        <taxon>Kitasatosporales</taxon>
        <taxon>Streptomycetaceae</taxon>
        <taxon>Kitasatospora</taxon>
    </lineage>
</organism>
<dbReference type="GO" id="GO:0016301">
    <property type="term" value="F:kinase activity"/>
    <property type="evidence" value="ECO:0007669"/>
    <property type="project" value="UniProtKB-KW"/>
</dbReference>
<reference evidence="19 20" key="1">
    <citation type="journal article" date="2019" name="Int. J. Syst. Evol. Microbiol.">
        <title>The Global Catalogue of Microorganisms (GCM) 10K type strain sequencing project: providing services to taxonomists for standard genome sequencing and annotation.</title>
        <authorList>
            <consortium name="The Broad Institute Genomics Platform"/>
            <consortium name="The Broad Institute Genome Sequencing Center for Infectious Disease"/>
            <person name="Wu L."/>
            <person name="Ma J."/>
        </authorList>
    </citation>
    <scope>NUCLEOTIDE SEQUENCE [LARGE SCALE GENOMIC DNA]</scope>
    <source>
        <strain evidence="19 20">JCM 7356</strain>
    </source>
</reference>
<keyword evidence="6" id="KW-0004">4Fe-4S</keyword>
<dbReference type="InterPro" id="IPR050482">
    <property type="entry name" value="Sensor_HK_TwoCompSys"/>
</dbReference>
<dbReference type="InterPro" id="IPR003594">
    <property type="entry name" value="HATPase_dom"/>
</dbReference>
<evidence type="ECO:0000313" key="19">
    <source>
        <dbReference type="EMBL" id="GAA2278136.1"/>
    </source>
</evidence>
<dbReference type="InterPro" id="IPR036890">
    <property type="entry name" value="HATPase_C_sf"/>
</dbReference>
<dbReference type="CDD" id="cd16917">
    <property type="entry name" value="HATPase_UhpB-NarQ-NarX-like"/>
    <property type="match status" value="1"/>
</dbReference>
<feature type="domain" description="Histidine kinase" evidence="18">
    <location>
        <begin position="335"/>
        <end position="422"/>
    </location>
</feature>
<dbReference type="InterPro" id="IPR011712">
    <property type="entry name" value="Sig_transdc_His_kin_sub3_dim/P"/>
</dbReference>
<accession>A0ABN3EYX0</accession>
<dbReference type="PANTHER" id="PTHR24421">
    <property type="entry name" value="NITRATE/NITRITE SENSOR PROTEIN NARX-RELATED"/>
    <property type="match status" value="1"/>
</dbReference>
<dbReference type="PROSITE" id="PS50109">
    <property type="entry name" value="HIS_KIN"/>
    <property type="match status" value="1"/>
</dbReference>
<protein>
    <recommendedName>
        <fullName evidence="5">Oxygen sensor histidine kinase NreB</fullName>
        <ecNumber evidence="4">2.7.13.3</ecNumber>
    </recommendedName>
    <alternativeName>
        <fullName evidence="15">Nitrogen regulation protein B</fullName>
    </alternativeName>
</protein>
<evidence type="ECO:0000256" key="2">
    <source>
        <dbReference type="ARBA" id="ARBA00001966"/>
    </source>
</evidence>
<evidence type="ECO:0000256" key="17">
    <source>
        <dbReference type="SAM" id="Phobius"/>
    </source>
</evidence>
<feature type="transmembrane region" description="Helical" evidence="17">
    <location>
        <begin position="41"/>
        <end position="60"/>
    </location>
</feature>
<keyword evidence="8" id="KW-0808">Transferase</keyword>
<evidence type="ECO:0000256" key="14">
    <source>
        <dbReference type="ARBA" id="ARBA00024827"/>
    </source>
</evidence>
<evidence type="ECO:0000256" key="9">
    <source>
        <dbReference type="ARBA" id="ARBA00022723"/>
    </source>
</evidence>
<evidence type="ECO:0000256" key="10">
    <source>
        <dbReference type="ARBA" id="ARBA00022777"/>
    </source>
</evidence>
<comment type="caution">
    <text evidence="19">The sequence shown here is derived from an EMBL/GenBank/DDBJ whole genome shotgun (WGS) entry which is preliminary data.</text>
</comment>
<comment type="cofactor">
    <cofactor evidence="2">
        <name>[4Fe-4S] cluster</name>
        <dbReference type="ChEBI" id="CHEBI:49883"/>
    </cofactor>
</comment>
<comment type="catalytic activity">
    <reaction evidence="1">
        <text>ATP + protein L-histidine = ADP + protein N-phospho-L-histidine.</text>
        <dbReference type="EC" id="2.7.13.3"/>
    </reaction>
</comment>
<dbReference type="InterPro" id="IPR017205">
    <property type="entry name" value="Sig_transdc_His_kinase_ChrS"/>
</dbReference>
<evidence type="ECO:0000256" key="5">
    <source>
        <dbReference type="ARBA" id="ARBA00017322"/>
    </source>
</evidence>
<feature type="region of interest" description="Disordered" evidence="16">
    <location>
        <begin position="1"/>
        <end position="28"/>
    </location>
</feature>
<evidence type="ECO:0000256" key="11">
    <source>
        <dbReference type="ARBA" id="ARBA00023004"/>
    </source>
</evidence>
<dbReference type="PRINTS" id="PR00344">
    <property type="entry name" value="BCTRLSENSOR"/>
</dbReference>
<evidence type="ECO:0000259" key="18">
    <source>
        <dbReference type="PROSITE" id="PS50109"/>
    </source>
</evidence>
<keyword evidence="11" id="KW-0408">Iron</keyword>
<name>A0ABN3EYX0_9ACTN</name>
<dbReference type="SUPFAM" id="SSF55874">
    <property type="entry name" value="ATPase domain of HSP90 chaperone/DNA topoisomerase II/histidine kinase"/>
    <property type="match status" value="1"/>
</dbReference>
<keyword evidence="17" id="KW-1133">Transmembrane helix</keyword>
<dbReference type="InterPro" id="IPR004358">
    <property type="entry name" value="Sig_transdc_His_kin-like_C"/>
</dbReference>
<keyword evidence="7" id="KW-0963">Cytoplasm</keyword>
<dbReference type="SMART" id="SM00387">
    <property type="entry name" value="HATPase_c"/>
    <property type="match status" value="1"/>
</dbReference>
<evidence type="ECO:0000256" key="13">
    <source>
        <dbReference type="ARBA" id="ARBA00023014"/>
    </source>
</evidence>
<feature type="transmembrane region" description="Helical" evidence="17">
    <location>
        <begin position="167"/>
        <end position="189"/>
    </location>
</feature>
<feature type="transmembrane region" description="Helical" evidence="17">
    <location>
        <begin position="141"/>
        <end position="161"/>
    </location>
</feature>
<feature type="transmembrane region" description="Helical" evidence="17">
    <location>
        <begin position="67"/>
        <end position="84"/>
    </location>
</feature>
<evidence type="ECO:0000256" key="1">
    <source>
        <dbReference type="ARBA" id="ARBA00000085"/>
    </source>
</evidence>
<evidence type="ECO:0000313" key="20">
    <source>
        <dbReference type="Proteomes" id="UP001500305"/>
    </source>
</evidence>
<evidence type="ECO:0000256" key="4">
    <source>
        <dbReference type="ARBA" id="ARBA00012438"/>
    </source>
</evidence>
<keyword evidence="13" id="KW-0411">Iron-sulfur</keyword>
<dbReference type="PIRSF" id="PIRSF037434">
    <property type="entry name" value="STHK_ChrS"/>
    <property type="match status" value="1"/>
</dbReference>
<evidence type="ECO:0000256" key="7">
    <source>
        <dbReference type="ARBA" id="ARBA00022490"/>
    </source>
</evidence>
<evidence type="ECO:0000256" key="3">
    <source>
        <dbReference type="ARBA" id="ARBA00004496"/>
    </source>
</evidence>
<evidence type="ECO:0000256" key="15">
    <source>
        <dbReference type="ARBA" id="ARBA00030800"/>
    </source>
</evidence>
<evidence type="ECO:0000256" key="8">
    <source>
        <dbReference type="ARBA" id="ARBA00022679"/>
    </source>
</evidence>
<keyword evidence="20" id="KW-1185">Reference proteome</keyword>
<evidence type="ECO:0000256" key="12">
    <source>
        <dbReference type="ARBA" id="ARBA00023012"/>
    </source>
</evidence>
<evidence type="ECO:0000256" key="16">
    <source>
        <dbReference type="SAM" id="MobiDB-lite"/>
    </source>
</evidence>
<keyword evidence="12" id="KW-0902">Two-component regulatory system</keyword>
<keyword evidence="17" id="KW-0812">Transmembrane</keyword>
<feature type="transmembrane region" description="Helical" evidence="17">
    <location>
        <begin position="104"/>
        <end position="129"/>
    </location>
</feature>